<sequence>MSSKDNNNQLNQPRRLHDLMNKLKLRETDEKEWFFLWKDLQEWCKEFRQVNKLAVREFFIVCGKPERPSFSKLLSKGGINHNPSSKPSTIGRELRDIVVEAKQTLPLLSNLSFQDKLAITEERLRQQEHIPVSVGIRVQTNQPSVLSETELTDIEKETISKHLKAMELEDTPLFTVFNQSSSTMKLDG</sequence>
<dbReference type="EMBL" id="GL883029">
    <property type="protein sequence ID" value="EGG13473.1"/>
    <property type="molecule type" value="Genomic_DNA"/>
</dbReference>
<proteinExistence type="predicted"/>
<dbReference type="AlphaFoldDB" id="F4QFM0"/>
<dbReference type="RefSeq" id="XP_004350177.1">
    <property type="nucleotide sequence ID" value="XM_004350127.1"/>
</dbReference>
<dbReference type="OrthoDB" id="10519465at2759"/>
<protein>
    <submittedName>
        <fullName evidence="1">Uncharacterized protein</fullName>
    </submittedName>
</protein>
<name>F4QFM0_CACFS</name>
<evidence type="ECO:0000313" key="1">
    <source>
        <dbReference type="EMBL" id="EGG13473.1"/>
    </source>
</evidence>
<keyword evidence="2" id="KW-1185">Reference proteome</keyword>
<organism evidence="1 2">
    <name type="scientific">Cavenderia fasciculata</name>
    <name type="common">Slime mold</name>
    <name type="synonym">Dictyostelium fasciculatum</name>
    <dbReference type="NCBI Taxonomy" id="261658"/>
    <lineage>
        <taxon>Eukaryota</taxon>
        <taxon>Amoebozoa</taxon>
        <taxon>Evosea</taxon>
        <taxon>Eumycetozoa</taxon>
        <taxon>Dictyostelia</taxon>
        <taxon>Acytosteliales</taxon>
        <taxon>Cavenderiaceae</taxon>
        <taxon>Cavenderia</taxon>
    </lineage>
</organism>
<reference evidence="2" key="1">
    <citation type="journal article" date="2011" name="Genome Res.">
        <title>Phylogeny-wide analysis of social amoeba genomes highlights ancient origins for complex intercellular communication.</title>
        <authorList>
            <person name="Heidel A.J."/>
            <person name="Lawal H.M."/>
            <person name="Felder M."/>
            <person name="Schilde C."/>
            <person name="Helps N.R."/>
            <person name="Tunggal B."/>
            <person name="Rivero F."/>
            <person name="John U."/>
            <person name="Schleicher M."/>
            <person name="Eichinger L."/>
            <person name="Platzer M."/>
            <person name="Noegel A.A."/>
            <person name="Schaap P."/>
            <person name="Gloeckner G."/>
        </authorList>
    </citation>
    <scope>NUCLEOTIDE SEQUENCE [LARGE SCALE GENOMIC DNA]</scope>
    <source>
        <strain evidence="2">SH3</strain>
    </source>
</reference>
<evidence type="ECO:0000313" key="2">
    <source>
        <dbReference type="Proteomes" id="UP000007797"/>
    </source>
</evidence>
<dbReference type="KEGG" id="dfa:DFA_11234"/>
<gene>
    <name evidence="1" type="ORF">DFA_11234</name>
</gene>
<dbReference type="Proteomes" id="UP000007797">
    <property type="component" value="Unassembled WGS sequence"/>
</dbReference>
<accession>F4QFM0</accession>
<dbReference type="GeneID" id="14866262"/>